<gene>
    <name evidence="1" type="ORF">BJ138DRAFT_1129741</name>
</gene>
<sequence length="1440" mass="158319">MEAVTHSRSNRGRANSIQGGTVGLGRRTHHKNRQWHAEGGNTRNLASTSQHSSGGDMWERGGMRGGRGRGRGSRGNFGNASKSFHRNGDAGGGSTALSEGEPSEVEDENDMGTTEEPDLETAEERDKFWQELVKAREAERKRAIAEGTMDDPLIPKRLEDAITMVGTCLDMCPRFERYRRERENNLFEWETIPGTKRVNHKRAVKMYERAAGDKTLPSDLRPPEVLQATLDYLFHDLMPRGGFSPTFNFIRDRSRAVRNDFTMQHEMGPLAIECHDRCARFHILGLHLERSHPGFSIAMEEQQLMNTLQSLKEFYEDQRGHYQSPTELEMRVYHRLIHIRDQKERHEDIPSSISSHPVFELTTRFRAHVQAKSAPISKSSALVVDAQGMQIFAELAGVLRQEGNVVMIYLVACILERLFGTDTIDDIESIRGEISFSDIIDGYSGEVHAEQVGPDDDISVEDVALGDVDEMNPIPDESQSVRSPQRSATTWLNETFGPKPTEPAFLDSSTSQPSTSTPSDSAHPQSAFSNLTVVPNAFGTSSVFGQSAFKPAAPSVPPAMNGGSASIFGSSSNTFSGFGPSQSQPTNIFGGTSGPSPSPSPFPGALPQAPAAAPPQPSFPKSNSTISFADSPFAPKQTTTSLPMIHTESDTPSSIPAALSVQSSPLDPQAPAFTRKSPSGVPTEAAGGTTTDGPPKSSPFADRRTGEPPLKRPRPLAADITTQSANKPIFPSPLKPTPTLPSIPPGSVPSPSLAGFNSPTGSMSPTQPPPLGRHMPISLPSTPTATVFIPTATSANPTPLKSIFGSLRSIQTSGLSGQSTEILSPLVLGSPGVPRSMSSISLLRSEASQSPLRSVINGDIPSDKLHSPLNISSDSDDLDTKALIFSRKGILVRHIFEQWRERTASRIKWLEACRRSDSYSQKIQNERLSRSTASPTPEKKRKLGSHEARIPIRKRLKSRLSAEYKPPQTDGELVKRFEQNHEEHERRWARGSFLRVLRNHLQTALLPSSWSAWLSLNQENDGTAIWLEQKWDIPNSGRWRNDTIFEIPVVKVQDQPIFPGVIVFERTPLDGVTDQLERKYRILDDCTRLREIIQALPSSRHYLPSLLTISWSAADADTSPDFNDMVNRSLQTGTLNTYQELALTSTTIDLDLKLSAALQSLSLDVEGKLIEQIDLKDLFKILETHLELAIQWLDQFMINGEFDWRLHGKLLELTVTFLNDDIRAISGLLDKSQDPSGFPLLDLRNVNTSDSTFTVVLDWLHDPSIEMFTGNLIVDIQSHEALGREFPSRSFIPHLFDIAEDIAASSLKIDTSAILFIQKSRLQEFTIQVTEMSSAVQDELKSIRATRLRPTPKRRTSFNSSAASITSTPAKRRRLSGSVASSPSDDDSVALSTAAATHPSPSLSAATSLPSEDRFSLVTPAMLRALTKDIKIKYGSPLAR</sequence>
<accession>A0ACB8A0I9</accession>
<name>A0ACB8A0I9_9AGAM</name>
<keyword evidence="2" id="KW-1185">Reference proteome</keyword>
<organism evidence="1 2">
    <name type="scientific">Hygrophoropsis aurantiaca</name>
    <dbReference type="NCBI Taxonomy" id="72124"/>
    <lineage>
        <taxon>Eukaryota</taxon>
        <taxon>Fungi</taxon>
        <taxon>Dikarya</taxon>
        <taxon>Basidiomycota</taxon>
        <taxon>Agaricomycotina</taxon>
        <taxon>Agaricomycetes</taxon>
        <taxon>Agaricomycetidae</taxon>
        <taxon>Boletales</taxon>
        <taxon>Coniophorineae</taxon>
        <taxon>Hygrophoropsidaceae</taxon>
        <taxon>Hygrophoropsis</taxon>
    </lineage>
</organism>
<dbReference type="EMBL" id="MU267989">
    <property type="protein sequence ID" value="KAH7906674.1"/>
    <property type="molecule type" value="Genomic_DNA"/>
</dbReference>
<dbReference type="Proteomes" id="UP000790377">
    <property type="component" value="Unassembled WGS sequence"/>
</dbReference>
<proteinExistence type="predicted"/>
<protein>
    <submittedName>
        <fullName evidence="1">SAC3/GANP/Nin1/mts3/eIF-3 p25 family-domain-containing protein</fullName>
    </submittedName>
</protein>
<evidence type="ECO:0000313" key="1">
    <source>
        <dbReference type="EMBL" id="KAH7906674.1"/>
    </source>
</evidence>
<comment type="caution">
    <text evidence="1">The sequence shown here is derived from an EMBL/GenBank/DDBJ whole genome shotgun (WGS) entry which is preliminary data.</text>
</comment>
<reference evidence="1" key="1">
    <citation type="journal article" date="2021" name="New Phytol.">
        <title>Evolutionary innovations through gain and loss of genes in the ectomycorrhizal Boletales.</title>
        <authorList>
            <person name="Wu G."/>
            <person name="Miyauchi S."/>
            <person name="Morin E."/>
            <person name="Kuo A."/>
            <person name="Drula E."/>
            <person name="Varga T."/>
            <person name="Kohler A."/>
            <person name="Feng B."/>
            <person name="Cao Y."/>
            <person name="Lipzen A."/>
            <person name="Daum C."/>
            <person name="Hundley H."/>
            <person name="Pangilinan J."/>
            <person name="Johnson J."/>
            <person name="Barry K."/>
            <person name="LaButti K."/>
            <person name="Ng V."/>
            <person name="Ahrendt S."/>
            <person name="Min B."/>
            <person name="Choi I.G."/>
            <person name="Park H."/>
            <person name="Plett J.M."/>
            <person name="Magnuson J."/>
            <person name="Spatafora J.W."/>
            <person name="Nagy L.G."/>
            <person name="Henrissat B."/>
            <person name="Grigoriev I.V."/>
            <person name="Yang Z.L."/>
            <person name="Xu J."/>
            <person name="Martin F.M."/>
        </authorList>
    </citation>
    <scope>NUCLEOTIDE SEQUENCE</scope>
    <source>
        <strain evidence="1">ATCC 28755</strain>
    </source>
</reference>
<evidence type="ECO:0000313" key="2">
    <source>
        <dbReference type="Proteomes" id="UP000790377"/>
    </source>
</evidence>